<keyword evidence="10" id="KW-0479">Metal-binding</keyword>
<comment type="activity regulation">
    <text evidence="10">Na(+) is not transported, but it plays an essential structural role and its presence is essential for fluoride channel function.</text>
</comment>
<keyword evidence="5 10" id="KW-0472">Membrane</keyword>
<keyword evidence="14" id="KW-1185">Reference proteome</keyword>
<accession>A0A2N5GGN1</accession>
<keyword evidence="3 10" id="KW-0812">Transmembrane</keyword>
<comment type="caution">
    <text evidence="11">The sequence shown here is derived from an EMBL/GenBank/DDBJ whole genome shotgun (WGS) entry which is preliminary data.</text>
</comment>
<evidence type="ECO:0000256" key="2">
    <source>
        <dbReference type="ARBA" id="ARBA00022475"/>
    </source>
</evidence>
<keyword evidence="10" id="KW-0406">Ion transport</keyword>
<feature type="binding site" evidence="10">
    <location>
        <position position="74"/>
    </location>
    <ligand>
        <name>Na(+)</name>
        <dbReference type="ChEBI" id="CHEBI:29101"/>
        <note>structural</note>
    </ligand>
</feature>
<dbReference type="GO" id="GO:0140114">
    <property type="term" value="P:cellular detoxification of fluoride"/>
    <property type="evidence" value="ECO:0007669"/>
    <property type="project" value="UniProtKB-UniRule"/>
</dbReference>
<evidence type="ECO:0000313" key="12">
    <source>
        <dbReference type="EMBL" id="PLR96048.1"/>
    </source>
</evidence>
<sequence>MNVLYVMIGGFFGAICRYALGEWLAADRFPIGTLTINLLGCLFLGWFLTSVSERKTVRPETVLFIGTGFTGSFTTFSAFSLETINLLKNGYELLAILYILASIILGILLVFIGYKLANVKGGAG</sequence>
<evidence type="ECO:0000256" key="8">
    <source>
        <dbReference type="ARBA" id="ARBA00035585"/>
    </source>
</evidence>
<dbReference type="InterPro" id="IPR003691">
    <property type="entry name" value="FluC"/>
</dbReference>
<dbReference type="Proteomes" id="UP000234951">
    <property type="component" value="Unassembled WGS sequence"/>
</dbReference>
<comment type="subcellular location">
    <subcellularLocation>
        <location evidence="1 10">Cell membrane</location>
        <topology evidence="1 10">Multi-pass membrane protein</topology>
    </subcellularLocation>
</comment>
<comment type="similarity">
    <text evidence="7 10">Belongs to the fluoride channel Fluc/FEX (TC 1.A.43) family.</text>
</comment>
<dbReference type="HAMAP" id="MF_00454">
    <property type="entry name" value="FluC"/>
    <property type="match status" value="1"/>
</dbReference>
<dbReference type="PANTHER" id="PTHR28259:SF1">
    <property type="entry name" value="FLUORIDE EXPORT PROTEIN 1-RELATED"/>
    <property type="match status" value="1"/>
</dbReference>
<comment type="function">
    <text evidence="9 10">Fluoride-specific ion channel. Important for reducing fluoride concentration in the cell, thus reducing its toxicity.</text>
</comment>
<feature type="transmembrane region" description="Helical" evidence="10">
    <location>
        <begin position="31"/>
        <end position="49"/>
    </location>
</feature>
<evidence type="ECO:0000256" key="10">
    <source>
        <dbReference type="HAMAP-Rule" id="MF_00454"/>
    </source>
</evidence>
<dbReference type="GO" id="GO:0062054">
    <property type="term" value="F:fluoride channel activity"/>
    <property type="evidence" value="ECO:0007669"/>
    <property type="project" value="UniProtKB-UniRule"/>
</dbReference>
<feature type="binding site" evidence="10">
    <location>
        <position position="71"/>
    </location>
    <ligand>
        <name>Na(+)</name>
        <dbReference type="ChEBI" id="CHEBI:29101"/>
        <note>structural</note>
    </ligand>
</feature>
<evidence type="ECO:0000256" key="4">
    <source>
        <dbReference type="ARBA" id="ARBA00022989"/>
    </source>
</evidence>
<protein>
    <recommendedName>
        <fullName evidence="10">Fluoride-specific ion channel FluC</fullName>
    </recommendedName>
</protein>
<feature type="transmembrane region" description="Helical" evidence="10">
    <location>
        <begin position="93"/>
        <end position="114"/>
    </location>
</feature>
<evidence type="ECO:0000256" key="5">
    <source>
        <dbReference type="ARBA" id="ARBA00023136"/>
    </source>
</evidence>
<evidence type="ECO:0000313" key="11">
    <source>
        <dbReference type="EMBL" id="PLR79918.1"/>
    </source>
</evidence>
<keyword evidence="10" id="KW-0813">Transport</keyword>
<gene>
    <name evidence="10 11" type="primary">crcB</name>
    <name evidence="10" type="synonym">fluC</name>
    <name evidence="11" type="ORF">CU635_20570</name>
    <name evidence="12" type="ORF">CVD25_13370</name>
</gene>
<evidence type="ECO:0000313" key="13">
    <source>
        <dbReference type="Proteomes" id="UP000234951"/>
    </source>
</evidence>
<dbReference type="Proteomes" id="UP000235114">
    <property type="component" value="Unassembled WGS sequence"/>
</dbReference>
<feature type="transmembrane region" description="Helical" evidence="10">
    <location>
        <begin position="61"/>
        <end position="81"/>
    </location>
</feature>
<dbReference type="GO" id="GO:0005886">
    <property type="term" value="C:plasma membrane"/>
    <property type="evidence" value="ECO:0007669"/>
    <property type="project" value="UniProtKB-SubCell"/>
</dbReference>
<evidence type="ECO:0000256" key="1">
    <source>
        <dbReference type="ARBA" id="ARBA00004651"/>
    </source>
</evidence>
<keyword evidence="2 10" id="KW-1003">Cell membrane</keyword>
<evidence type="ECO:0000256" key="3">
    <source>
        <dbReference type="ARBA" id="ARBA00022692"/>
    </source>
</evidence>
<proteinExistence type="inferred from homology"/>
<evidence type="ECO:0000313" key="14">
    <source>
        <dbReference type="Proteomes" id="UP000235114"/>
    </source>
</evidence>
<dbReference type="Pfam" id="PF02537">
    <property type="entry name" value="CRCB"/>
    <property type="match status" value="1"/>
</dbReference>
<evidence type="ECO:0000256" key="9">
    <source>
        <dbReference type="ARBA" id="ARBA00049940"/>
    </source>
</evidence>
<dbReference type="NCBIfam" id="TIGR00494">
    <property type="entry name" value="crcB"/>
    <property type="match status" value="1"/>
</dbReference>
<dbReference type="AlphaFoldDB" id="A0A2N5GGN1"/>
<dbReference type="OrthoDB" id="9799631at2"/>
<name>A0A2N5GGN1_9BACI</name>
<organism evidence="11 13">
    <name type="scientific">Bacillus canaveralius</name>
    <dbReference type="NCBI Taxonomy" id="1403243"/>
    <lineage>
        <taxon>Bacteria</taxon>
        <taxon>Bacillati</taxon>
        <taxon>Bacillota</taxon>
        <taxon>Bacilli</taxon>
        <taxon>Bacillales</taxon>
        <taxon>Bacillaceae</taxon>
        <taxon>Bacillus</taxon>
    </lineage>
</organism>
<dbReference type="PANTHER" id="PTHR28259">
    <property type="entry name" value="FLUORIDE EXPORT PROTEIN 1-RELATED"/>
    <property type="match status" value="1"/>
</dbReference>
<dbReference type="EMBL" id="PGVA01000070">
    <property type="protein sequence ID" value="PLR79918.1"/>
    <property type="molecule type" value="Genomic_DNA"/>
</dbReference>
<dbReference type="GO" id="GO:0046872">
    <property type="term" value="F:metal ion binding"/>
    <property type="evidence" value="ECO:0007669"/>
    <property type="project" value="UniProtKB-KW"/>
</dbReference>
<evidence type="ECO:0000256" key="7">
    <source>
        <dbReference type="ARBA" id="ARBA00035120"/>
    </source>
</evidence>
<reference evidence="12 14" key="2">
    <citation type="submission" date="2017-12" db="EMBL/GenBank/DDBJ databases">
        <title>Comparative Functional Genomics of Dry Heat Resistant strains isolated from the Viking Spacecraft.</title>
        <authorList>
            <person name="Seuylemezian A."/>
            <person name="Cooper K."/>
            <person name="Vaishampayan P."/>
        </authorList>
    </citation>
    <scope>NUCLEOTIDE SEQUENCE [LARGE SCALE GENOMIC DNA]</scope>
    <source>
        <strain evidence="12 14">ATCC 29669</strain>
    </source>
</reference>
<keyword evidence="6 10" id="KW-0407">Ion channel</keyword>
<comment type="catalytic activity">
    <reaction evidence="8">
        <text>fluoride(in) = fluoride(out)</text>
        <dbReference type="Rhea" id="RHEA:76159"/>
        <dbReference type="ChEBI" id="CHEBI:17051"/>
    </reaction>
    <physiologicalReaction direction="left-to-right" evidence="8">
        <dbReference type="Rhea" id="RHEA:76160"/>
    </physiologicalReaction>
</comment>
<keyword evidence="10" id="KW-0915">Sodium</keyword>
<keyword evidence="4 10" id="KW-1133">Transmembrane helix</keyword>
<dbReference type="EMBL" id="PGVD01000034">
    <property type="protein sequence ID" value="PLR96048.1"/>
    <property type="molecule type" value="Genomic_DNA"/>
</dbReference>
<reference evidence="11 13" key="1">
    <citation type="submission" date="2017-11" db="EMBL/GenBank/DDBJ databases">
        <title>Comparitive Functional Genomics of Dry Heat Resistant strains isolated from the Viking Spacecraft.</title>
        <authorList>
            <person name="Seuylemezian A."/>
            <person name="Cooper K."/>
            <person name="Vaishampayan P."/>
        </authorList>
    </citation>
    <scope>NUCLEOTIDE SEQUENCE [LARGE SCALE GENOMIC DNA]</scope>
    <source>
        <strain evidence="11 13">M4.6</strain>
    </source>
</reference>
<evidence type="ECO:0000256" key="6">
    <source>
        <dbReference type="ARBA" id="ARBA00023303"/>
    </source>
</evidence>